<keyword evidence="1" id="KW-1133">Transmembrane helix</keyword>
<sequence>MLVPPQVDWMAWAGRLNQASLLPFLAFLWTLRRIPDAPRRTVLGWHLYLLFVAVAIPAGIYCKTQLGTSMANVDWIHGEDVPL</sequence>
<dbReference type="PANTHER" id="PTHR35473:SF3">
    <property type="entry name" value="1-ACYL-SN-GLYCEROL-3-PHOSPHATE ACYLTRANSFERASE"/>
    <property type="match status" value="1"/>
</dbReference>
<feature type="transmembrane region" description="Helical" evidence="1">
    <location>
        <begin position="12"/>
        <end position="31"/>
    </location>
</feature>
<protein>
    <submittedName>
        <fullName evidence="2">Uncharacterized protein</fullName>
    </submittedName>
</protein>
<evidence type="ECO:0000256" key="1">
    <source>
        <dbReference type="SAM" id="Phobius"/>
    </source>
</evidence>
<accession>A0ABY8UJZ8</accession>
<dbReference type="EMBL" id="CP126220">
    <property type="protein sequence ID" value="WIA21364.1"/>
    <property type="molecule type" value="Genomic_DNA"/>
</dbReference>
<keyword evidence="3" id="KW-1185">Reference proteome</keyword>
<gene>
    <name evidence="2" type="ORF">OEZ85_000584</name>
</gene>
<name>A0ABY8UJZ8_TETOB</name>
<evidence type="ECO:0000313" key="3">
    <source>
        <dbReference type="Proteomes" id="UP001244341"/>
    </source>
</evidence>
<keyword evidence="1" id="KW-0472">Membrane</keyword>
<feature type="transmembrane region" description="Helical" evidence="1">
    <location>
        <begin position="43"/>
        <end position="61"/>
    </location>
</feature>
<dbReference type="InterPro" id="IPR021995">
    <property type="entry name" value="DUF3593"/>
</dbReference>
<proteinExistence type="predicted"/>
<dbReference type="Proteomes" id="UP001244341">
    <property type="component" value="Chromosome 13b"/>
</dbReference>
<dbReference type="Pfam" id="PF12159">
    <property type="entry name" value="DUF3593"/>
    <property type="match status" value="1"/>
</dbReference>
<reference evidence="2 3" key="1">
    <citation type="submission" date="2023-05" db="EMBL/GenBank/DDBJ databases">
        <title>A 100% complete, gapless, phased diploid assembly of the Scenedesmus obliquus UTEX 3031 genome.</title>
        <authorList>
            <person name="Biondi T.C."/>
            <person name="Hanschen E.R."/>
            <person name="Kwon T."/>
            <person name="Eng W."/>
            <person name="Kruse C.P.S."/>
            <person name="Koehler S.I."/>
            <person name="Kunde Y."/>
            <person name="Gleasner C.D."/>
            <person name="You Mak K.T."/>
            <person name="Polle J."/>
            <person name="Hovde B.T."/>
            <person name="Starkenburg S.R."/>
        </authorList>
    </citation>
    <scope>NUCLEOTIDE SEQUENCE [LARGE SCALE GENOMIC DNA]</scope>
    <source>
        <strain evidence="2 3">DOE0152z</strain>
    </source>
</reference>
<evidence type="ECO:0000313" key="2">
    <source>
        <dbReference type="EMBL" id="WIA21364.1"/>
    </source>
</evidence>
<organism evidence="2 3">
    <name type="scientific">Tetradesmus obliquus</name>
    <name type="common">Green alga</name>
    <name type="synonym">Acutodesmus obliquus</name>
    <dbReference type="NCBI Taxonomy" id="3088"/>
    <lineage>
        <taxon>Eukaryota</taxon>
        <taxon>Viridiplantae</taxon>
        <taxon>Chlorophyta</taxon>
        <taxon>core chlorophytes</taxon>
        <taxon>Chlorophyceae</taxon>
        <taxon>CS clade</taxon>
        <taxon>Sphaeropleales</taxon>
        <taxon>Scenedesmaceae</taxon>
        <taxon>Tetradesmus</taxon>
    </lineage>
</organism>
<keyword evidence="1" id="KW-0812">Transmembrane</keyword>
<dbReference type="PANTHER" id="PTHR35473">
    <property type="entry name" value="1-ACYL-SN-GLYCEROL-3-PHOSPHATE ACYLTRANSFERASE"/>
    <property type="match status" value="1"/>
</dbReference>